<dbReference type="PANTHER" id="PTHR40457:SF1">
    <property type="entry name" value="PHOSPHOLIPASE A1"/>
    <property type="match status" value="1"/>
</dbReference>
<dbReference type="SUPFAM" id="SSF56931">
    <property type="entry name" value="Outer membrane phospholipase A (OMPLA)"/>
    <property type="match status" value="1"/>
</dbReference>
<evidence type="ECO:0000256" key="3">
    <source>
        <dbReference type="ARBA" id="ARBA00010525"/>
    </source>
</evidence>
<evidence type="ECO:0000256" key="17">
    <source>
        <dbReference type="ARBA" id="ARBA00023237"/>
    </source>
</evidence>
<evidence type="ECO:0000256" key="5">
    <source>
        <dbReference type="ARBA" id="ARBA00013179"/>
    </source>
</evidence>
<protein>
    <recommendedName>
        <fullName evidence="7 20">Phospholipase A1</fullName>
        <ecNumber evidence="5 20">3.1.1.32</ecNumber>
        <ecNumber evidence="6 20">3.1.1.4</ecNumber>
    </recommendedName>
    <alternativeName>
        <fullName evidence="20">Phosphatidylcholine 1-acylhydrolase</fullName>
    </alternativeName>
</protein>
<dbReference type="PRINTS" id="PR01486">
    <property type="entry name" value="PHPHLIPASEA1"/>
</dbReference>
<evidence type="ECO:0000256" key="6">
    <source>
        <dbReference type="ARBA" id="ARBA00013278"/>
    </source>
</evidence>
<keyword evidence="17 20" id="KW-0998">Cell outer membrane</keyword>
<evidence type="ECO:0000256" key="16">
    <source>
        <dbReference type="ARBA" id="ARBA00023136"/>
    </source>
</evidence>
<feature type="chain" id="PRO_5043099653" description="Phospholipase A1" evidence="20">
    <location>
        <begin position="26"/>
        <end position="374"/>
    </location>
</feature>
<keyword evidence="10 19" id="KW-0479">Metal-binding</keyword>
<dbReference type="InterPro" id="IPR003187">
    <property type="entry name" value="PLipase_A1"/>
</dbReference>
<dbReference type="EMBL" id="CP098827">
    <property type="protein sequence ID" value="XBO72464.1"/>
    <property type="molecule type" value="Genomic_DNA"/>
</dbReference>
<feature type="binding site" description="in dimeric form" evidence="19">
    <location>
        <position position="200"/>
    </location>
    <ligand>
        <name>Ca(2+)</name>
        <dbReference type="ChEBI" id="CHEBI:29108"/>
        <label>1</label>
    </ligand>
</feature>
<comment type="catalytic activity">
    <reaction evidence="1 20">
        <text>a 1,2-diacyl-sn-glycero-3-phosphocholine + H2O = a 2-acyl-sn-glycero-3-phosphocholine + a fatty acid + H(+)</text>
        <dbReference type="Rhea" id="RHEA:18689"/>
        <dbReference type="ChEBI" id="CHEBI:15377"/>
        <dbReference type="ChEBI" id="CHEBI:15378"/>
        <dbReference type="ChEBI" id="CHEBI:28868"/>
        <dbReference type="ChEBI" id="CHEBI:57643"/>
        <dbReference type="ChEBI" id="CHEBI:57875"/>
        <dbReference type="EC" id="3.1.1.32"/>
    </reaction>
</comment>
<dbReference type="PANTHER" id="PTHR40457">
    <property type="entry name" value="PHOSPHOLIPASE A1"/>
    <property type="match status" value="1"/>
</dbReference>
<dbReference type="GO" id="GO:0016042">
    <property type="term" value="P:lipid catabolic process"/>
    <property type="evidence" value="ECO:0007669"/>
    <property type="project" value="UniProtKB-KW"/>
</dbReference>
<gene>
    <name evidence="22" type="ORF">NFG58_07100</name>
</gene>
<dbReference type="GO" id="GO:0004623">
    <property type="term" value="F:phospholipase A2 activity"/>
    <property type="evidence" value="ECO:0007669"/>
    <property type="project" value="UniProtKB-EC"/>
</dbReference>
<proteinExistence type="inferred from homology"/>
<keyword evidence="12 20" id="KW-0378">Hydrolase</keyword>
<organism evidence="22">
    <name type="scientific">Halomonas sp. RT37</name>
    <dbReference type="NCBI Taxonomy" id="2950872"/>
    <lineage>
        <taxon>Bacteria</taxon>
        <taxon>Pseudomonadati</taxon>
        <taxon>Pseudomonadota</taxon>
        <taxon>Gammaproteobacteria</taxon>
        <taxon>Oceanospirillales</taxon>
        <taxon>Halomonadaceae</taxon>
        <taxon>Halomonas</taxon>
    </lineage>
</organism>
<feature type="region of interest" description="Disordered" evidence="21">
    <location>
        <begin position="54"/>
        <end position="92"/>
    </location>
</feature>
<dbReference type="EC" id="3.1.1.4" evidence="6 20"/>
<comment type="cofactor">
    <cofactor evidence="20">
        <name>Ca(2+)</name>
        <dbReference type="ChEBI" id="CHEBI:29108"/>
    </cofactor>
    <text evidence="20">Binds 1 Ca(2+) ion per monomer. In the dimeric form the Ca(2+) is bound by different amino acids with binding of each Ca(2+) shared with ligands coming from each monomer. The Ca(2+) ion may have a role in catalysis.</text>
</comment>
<keyword evidence="9" id="KW-0812">Transmembrane</keyword>
<keyword evidence="11 20" id="KW-0732">Signal</keyword>
<dbReference type="GO" id="GO:0009279">
    <property type="term" value="C:cell outer membrane"/>
    <property type="evidence" value="ECO:0007669"/>
    <property type="project" value="UniProtKB-SubCell"/>
</dbReference>
<sequence>MTRPAVRSSLFPSLLALAISGQAVADGGLTDAERAAKEARIEALKAELAKLENELDDDEAQREGAQAVAVSSAGTSSTVNAEAPDTTGLPASEEIVARASGKPIEETVEERRQLEQESESNPFSITTHRRNYILPISYNTNPNSGAFRAGEDDADMDNTELKFQFSAKFNIAEDVLFDNADLYFAYTQKSWWQAYNSDESSPFRETNYEPEFFIDFQNDTTLWGWTNVNNRISLNHQSNGRSDPLSRSWNRVIGTTSWINDEWALAVSPFWRIPEDDSDDDNPDIEDYVGYADVTVARQMFDTHEASLLMRGNPDEGNYGTQLDYSWPLFGKVRGHVQYYYGYGESLIDYDERVNRLGIGFSMNPLFSAGGFNP</sequence>
<evidence type="ECO:0000256" key="12">
    <source>
        <dbReference type="ARBA" id="ARBA00022801"/>
    </source>
</evidence>
<evidence type="ECO:0000256" key="8">
    <source>
        <dbReference type="ARBA" id="ARBA00022452"/>
    </source>
</evidence>
<feature type="binding site" description="in dimeric form" evidence="19">
    <location>
        <position position="246"/>
    </location>
    <ligand>
        <name>Ca(2+)</name>
        <dbReference type="ChEBI" id="CHEBI:29108"/>
        <label>1</label>
    </ligand>
</feature>
<comment type="similarity">
    <text evidence="3 20">Belongs to the phospholipase A1 family.</text>
</comment>
<accession>A0AAU7KM08</accession>
<feature type="binding site" description="in dimeric form" evidence="19">
    <location>
        <position position="281"/>
    </location>
    <ligand>
        <name>Ca(2+)</name>
        <dbReference type="ChEBI" id="CHEBI:29108"/>
        <label>1</label>
    </ligand>
</feature>
<evidence type="ECO:0000256" key="19">
    <source>
        <dbReference type="PIRSR" id="PIRSR603187-2"/>
    </source>
</evidence>
<comment type="catalytic activity">
    <reaction evidence="2 20">
        <text>a 1,2-diacyl-sn-glycero-3-phosphocholine + H2O = a 1-acyl-sn-glycero-3-phosphocholine + a fatty acid + H(+)</text>
        <dbReference type="Rhea" id="RHEA:15801"/>
        <dbReference type="ChEBI" id="CHEBI:15377"/>
        <dbReference type="ChEBI" id="CHEBI:15378"/>
        <dbReference type="ChEBI" id="CHEBI:28868"/>
        <dbReference type="ChEBI" id="CHEBI:57643"/>
        <dbReference type="ChEBI" id="CHEBI:58168"/>
        <dbReference type="EC" id="3.1.1.4"/>
    </reaction>
</comment>
<dbReference type="Pfam" id="PF02253">
    <property type="entry name" value="PLA1"/>
    <property type="match status" value="1"/>
</dbReference>
<dbReference type="GO" id="GO:0005509">
    <property type="term" value="F:calcium ion binding"/>
    <property type="evidence" value="ECO:0007669"/>
    <property type="project" value="TreeGrafter"/>
</dbReference>
<keyword evidence="14 20" id="KW-0442">Lipid degradation</keyword>
<evidence type="ECO:0000256" key="4">
    <source>
        <dbReference type="ARBA" id="ARBA00011702"/>
    </source>
</evidence>
<evidence type="ECO:0000256" key="15">
    <source>
        <dbReference type="ARBA" id="ARBA00023098"/>
    </source>
</evidence>
<evidence type="ECO:0000256" key="11">
    <source>
        <dbReference type="ARBA" id="ARBA00022729"/>
    </source>
</evidence>
<keyword evidence="8" id="KW-1134">Transmembrane beta strand</keyword>
<keyword evidence="15 20" id="KW-0443">Lipid metabolism</keyword>
<evidence type="ECO:0000256" key="13">
    <source>
        <dbReference type="ARBA" id="ARBA00022837"/>
    </source>
</evidence>
<feature type="binding site" description="in dimeric form" evidence="19">
    <location>
        <position position="241"/>
    </location>
    <ligand>
        <name>Ca(2+)</name>
        <dbReference type="ChEBI" id="CHEBI:29108"/>
        <label>1</label>
    </ligand>
</feature>
<name>A0AAU7KM08_9GAMM</name>
<feature type="active site" description="Nucleophile" evidence="18">
    <location>
        <position position="238"/>
    </location>
</feature>
<dbReference type="EC" id="3.1.1.32" evidence="5 20"/>
<evidence type="ECO:0000256" key="21">
    <source>
        <dbReference type="SAM" id="MobiDB-lite"/>
    </source>
</evidence>
<dbReference type="InterPro" id="IPR036541">
    <property type="entry name" value="PLipase_A1_sf"/>
</dbReference>
<reference evidence="22" key="1">
    <citation type="submission" date="2022-06" db="EMBL/GenBank/DDBJ databases">
        <title>A novel DMS-producing enzyme.</title>
        <authorList>
            <person name="Zhang Y."/>
        </authorList>
    </citation>
    <scope>NUCLEOTIDE SEQUENCE</scope>
    <source>
        <strain evidence="22">RT37</strain>
    </source>
</reference>
<comment type="subcellular location">
    <subcellularLocation>
        <location evidence="20">Cell outer membrane</location>
        <topology evidence="20">Multi-pass membrane protein</topology>
    </subcellularLocation>
    <text evidence="20">One of the very few enzymes located there.</text>
</comment>
<keyword evidence="13 19" id="KW-0106">Calcium</keyword>
<dbReference type="Gene3D" id="2.40.230.10">
    <property type="entry name" value="Phospholipase A1"/>
    <property type="match status" value="1"/>
</dbReference>
<evidence type="ECO:0000256" key="10">
    <source>
        <dbReference type="ARBA" id="ARBA00022723"/>
    </source>
</evidence>
<dbReference type="GO" id="GO:0008970">
    <property type="term" value="F:phospholipase A1 activity"/>
    <property type="evidence" value="ECO:0007669"/>
    <property type="project" value="UniProtKB-EC"/>
</dbReference>
<keyword evidence="16" id="KW-0472">Membrane</keyword>
<comment type="subunit">
    <text evidence="4 20">Homodimer; dimerization is reversible, and the dimeric form is the active one.</text>
</comment>
<dbReference type="RefSeq" id="WP_108132605.1">
    <property type="nucleotide sequence ID" value="NZ_CP098827.1"/>
</dbReference>
<evidence type="ECO:0000256" key="20">
    <source>
        <dbReference type="RuleBase" id="RU366027"/>
    </source>
</evidence>
<feature type="active site" description="Proton acceptor" evidence="18">
    <location>
        <position position="236"/>
    </location>
</feature>
<evidence type="ECO:0000256" key="1">
    <source>
        <dbReference type="ARBA" id="ARBA00000111"/>
    </source>
</evidence>
<dbReference type="CDD" id="cd00541">
    <property type="entry name" value="OMPLA"/>
    <property type="match status" value="1"/>
</dbReference>
<evidence type="ECO:0000256" key="18">
    <source>
        <dbReference type="PIRSR" id="PIRSR603187-1"/>
    </source>
</evidence>
<evidence type="ECO:0000256" key="9">
    <source>
        <dbReference type="ARBA" id="ARBA00022692"/>
    </source>
</evidence>
<dbReference type="AlphaFoldDB" id="A0AAU7KM08"/>
<evidence type="ECO:0000313" key="22">
    <source>
        <dbReference type="EMBL" id="XBO72464.1"/>
    </source>
</evidence>
<evidence type="ECO:0000256" key="7">
    <source>
        <dbReference type="ARBA" id="ARBA00021726"/>
    </source>
</evidence>
<feature type="compositionally biased region" description="Low complexity" evidence="21">
    <location>
        <begin position="64"/>
        <end position="79"/>
    </location>
</feature>
<evidence type="ECO:0000256" key="2">
    <source>
        <dbReference type="ARBA" id="ARBA00001604"/>
    </source>
</evidence>
<evidence type="ECO:0000256" key="14">
    <source>
        <dbReference type="ARBA" id="ARBA00022963"/>
    </source>
</evidence>
<feature type="signal peptide" evidence="20">
    <location>
        <begin position="1"/>
        <end position="25"/>
    </location>
</feature>
<comment type="function">
    <text evidence="20">Hydrolysis of phosphatidylcholine with phospholipase A2 (EC 3.1.1.4) and phospholipase A1 (EC 3.1.1.32) activities.</text>
</comment>